<feature type="compositionally biased region" description="Low complexity" evidence="1">
    <location>
        <begin position="80"/>
        <end position="89"/>
    </location>
</feature>
<reference evidence="2 3" key="1">
    <citation type="submission" date="2019-02" db="EMBL/GenBank/DDBJ databases">
        <title>Draft genome sequences of novel Actinobacteria.</title>
        <authorList>
            <person name="Sahin N."/>
            <person name="Ay H."/>
            <person name="Saygin H."/>
        </authorList>
    </citation>
    <scope>NUCLEOTIDE SEQUENCE [LARGE SCALE GENOMIC DNA]</scope>
    <source>
        <strain evidence="2 3">KC603</strain>
    </source>
</reference>
<protein>
    <submittedName>
        <fullName evidence="2">Uncharacterized protein</fullName>
    </submittedName>
</protein>
<keyword evidence="3" id="KW-1185">Reference proteome</keyword>
<dbReference type="Proteomes" id="UP000295621">
    <property type="component" value="Unassembled WGS sequence"/>
</dbReference>
<sequence>MLTGGTAACVLGTLPAGAHDVTAAYSGDAEHGASTATARVTVRKAPVDLTAAAASEEVAAGEPAVLTATLAETATGEVYFASRGTTSASRRSRPARRPARPRARGPAPTASSRPTAAMPTTPRTRAGSCSAWRARRAARPAGRPPGVSPGPAAGRPRRRRR</sequence>
<evidence type="ECO:0000313" key="2">
    <source>
        <dbReference type="EMBL" id="TDC53000.1"/>
    </source>
</evidence>
<dbReference type="Gene3D" id="2.60.40.10">
    <property type="entry name" value="Immunoglobulins"/>
    <property type="match status" value="1"/>
</dbReference>
<feature type="compositionally biased region" description="Basic residues" evidence="1">
    <location>
        <begin position="90"/>
        <end position="103"/>
    </location>
</feature>
<accession>A0A4R4RSS0</accession>
<dbReference type="EMBL" id="SMKL01000012">
    <property type="protein sequence ID" value="TDC53000.1"/>
    <property type="molecule type" value="Genomic_DNA"/>
</dbReference>
<feature type="compositionally biased region" description="Low complexity" evidence="1">
    <location>
        <begin position="104"/>
        <end position="132"/>
    </location>
</feature>
<proteinExistence type="predicted"/>
<comment type="caution">
    <text evidence="2">The sequence shown here is derived from an EMBL/GenBank/DDBJ whole genome shotgun (WGS) entry which is preliminary data.</text>
</comment>
<feature type="region of interest" description="Disordered" evidence="1">
    <location>
        <begin position="80"/>
        <end position="161"/>
    </location>
</feature>
<name>A0A4R4RSS0_9ACTN</name>
<dbReference type="OrthoDB" id="9772095at2"/>
<dbReference type="AlphaFoldDB" id="A0A4R4RSS0"/>
<evidence type="ECO:0000313" key="3">
    <source>
        <dbReference type="Proteomes" id="UP000295621"/>
    </source>
</evidence>
<dbReference type="InterPro" id="IPR013783">
    <property type="entry name" value="Ig-like_fold"/>
</dbReference>
<evidence type="ECO:0000256" key="1">
    <source>
        <dbReference type="SAM" id="MobiDB-lite"/>
    </source>
</evidence>
<dbReference type="GO" id="GO:0005975">
    <property type="term" value="P:carbohydrate metabolic process"/>
    <property type="evidence" value="ECO:0007669"/>
    <property type="project" value="UniProtKB-ARBA"/>
</dbReference>
<organism evidence="2 3">
    <name type="scientific">Jiangella ureilytica</name>
    <dbReference type="NCBI Taxonomy" id="2530374"/>
    <lineage>
        <taxon>Bacteria</taxon>
        <taxon>Bacillati</taxon>
        <taxon>Actinomycetota</taxon>
        <taxon>Actinomycetes</taxon>
        <taxon>Jiangellales</taxon>
        <taxon>Jiangellaceae</taxon>
        <taxon>Jiangella</taxon>
    </lineage>
</organism>
<gene>
    <name evidence="2" type="ORF">E1212_07430</name>
</gene>